<organism evidence="1 2">
    <name type="scientific">Vermiconidia calcicola</name>
    <dbReference type="NCBI Taxonomy" id="1690605"/>
    <lineage>
        <taxon>Eukaryota</taxon>
        <taxon>Fungi</taxon>
        <taxon>Dikarya</taxon>
        <taxon>Ascomycota</taxon>
        <taxon>Pezizomycotina</taxon>
        <taxon>Dothideomycetes</taxon>
        <taxon>Dothideomycetidae</taxon>
        <taxon>Mycosphaerellales</taxon>
        <taxon>Extremaceae</taxon>
        <taxon>Vermiconidia</taxon>
    </lineage>
</organism>
<dbReference type="EMBL" id="JAUTXU010000062">
    <property type="protein sequence ID" value="KAK3713457.1"/>
    <property type="molecule type" value="Genomic_DNA"/>
</dbReference>
<accession>A0ACC3NAW0</accession>
<protein>
    <submittedName>
        <fullName evidence="1">Uncharacterized protein</fullName>
    </submittedName>
</protein>
<proteinExistence type="predicted"/>
<gene>
    <name evidence="1" type="ORF">LTR37_008415</name>
</gene>
<evidence type="ECO:0000313" key="2">
    <source>
        <dbReference type="Proteomes" id="UP001281147"/>
    </source>
</evidence>
<reference evidence="1" key="1">
    <citation type="submission" date="2023-07" db="EMBL/GenBank/DDBJ databases">
        <title>Black Yeasts Isolated from many extreme environments.</title>
        <authorList>
            <person name="Coleine C."/>
            <person name="Stajich J.E."/>
            <person name="Selbmann L."/>
        </authorList>
    </citation>
    <scope>NUCLEOTIDE SEQUENCE</scope>
    <source>
        <strain evidence="1">CCFEE 5714</strain>
    </source>
</reference>
<sequence length="180" mass="19999">MDLTKEAKEAAATNQPNMLQKLPAELRSYIYELAFTGPDGTNVLVIDGFQRKNIVQPSLTMTGKQVRDESLSIYYVKTIFQLDLWCGGCLEEDMEGGKSAQEWLSVLGPLYRSQLGLAIVSPGAAGHLWKARFRSIDQRLVVGPPSKEAREALRAPLAGTRMTNNEIDKWVGKLVQVTFK</sequence>
<name>A0ACC3NAW0_9PEZI</name>
<comment type="caution">
    <text evidence="1">The sequence shown here is derived from an EMBL/GenBank/DDBJ whole genome shotgun (WGS) entry which is preliminary data.</text>
</comment>
<dbReference type="Proteomes" id="UP001281147">
    <property type="component" value="Unassembled WGS sequence"/>
</dbReference>
<evidence type="ECO:0000313" key="1">
    <source>
        <dbReference type="EMBL" id="KAK3713457.1"/>
    </source>
</evidence>
<keyword evidence="2" id="KW-1185">Reference proteome</keyword>